<evidence type="ECO:0000313" key="5">
    <source>
        <dbReference type="Proteomes" id="UP000515163"/>
    </source>
</evidence>
<dbReference type="OrthoDB" id="445362at2759"/>
<dbReference type="SMART" id="SM00326">
    <property type="entry name" value="SH3"/>
    <property type="match status" value="1"/>
</dbReference>
<name>A0A6P8IZ03_ACTTE</name>
<dbReference type="Proteomes" id="UP000515163">
    <property type="component" value="Unplaced"/>
</dbReference>
<evidence type="ECO:0000256" key="2">
    <source>
        <dbReference type="PROSITE-ProRule" id="PRU00192"/>
    </source>
</evidence>
<feature type="compositionally biased region" description="Low complexity" evidence="3">
    <location>
        <begin position="156"/>
        <end position="167"/>
    </location>
</feature>
<dbReference type="SUPFAM" id="SSF50044">
    <property type="entry name" value="SH3-domain"/>
    <property type="match status" value="1"/>
</dbReference>
<dbReference type="InterPro" id="IPR030125">
    <property type="entry name" value="SPIN90/Ldb17"/>
</dbReference>
<keyword evidence="1 2" id="KW-0728">SH3 domain</keyword>
<feature type="compositionally biased region" description="Low complexity" evidence="3">
    <location>
        <begin position="116"/>
        <end position="127"/>
    </location>
</feature>
<protein>
    <submittedName>
        <fullName evidence="6">NCK-interacting protein with SH3 domain-like isoform X1</fullName>
    </submittedName>
</protein>
<dbReference type="GeneID" id="116306477"/>
<evidence type="ECO:0000259" key="4">
    <source>
        <dbReference type="PROSITE" id="PS50002"/>
    </source>
</evidence>
<dbReference type="KEGG" id="aten:116306477"/>
<dbReference type="InterPro" id="IPR001452">
    <property type="entry name" value="SH3_domain"/>
</dbReference>
<dbReference type="InParanoid" id="A0A6P8IZ03"/>
<evidence type="ECO:0000256" key="3">
    <source>
        <dbReference type="SAM" id="MobiDB-lite"/>
    </source>
</evidence>
<organism evidence="5 6">
    <name type="scientific">Actinia tenebrosa</name>
    <name type="common">Australian red waratah sea anemone</name>
    <dbReference type="NCBI Taxonomy" id="6105"/>
    <lineage>
        <taxon>Eukaryota</taxon>
        <taxon>Metazoa</taxon>
        <taxon>Cnidaria</taxon>
        <taxon>Anthozoa</taxon>
        <taxon>Hexacorallia</taxon>
        <taxon>Actiniaria</taxon>
        <taxon>Actiniidae</taxon>
        <taxon>Actinia</taxon>
    </lineage>
</organism>
<dbReference type="Pfam" id="PF00018">
    <property type="entry name" value="SH3_1"/>
    <property type="match status" value="1"/>
</dbReference>
<dbReference type="FunCoup" id="A0A6P8IZ03">
    <property type="interactions" value="470"/>
</dbReference>
<accession>A0A6P8IZ03</accession>
<gene>
    <name evidence="6" type="primary">LOC116306477</name>
</gene>
<dbReference type="PROSITE" id="PS50002">
    <property type="entry name" value="SH3"/>
    <property type="match status" value="1"/>
</dbReference>
<dbReference type="GO" id="GO:0071933">
    <property type="term" value="F:Arp2/3 complex binding"/>
    <property type="evidence" value="ECO:0007669"/>
    <property type="project" value="TreeGrafter"/>
</dbReference>
<dbReference type="GO" id="GO:0006897">
    <property type="term" value="P:endocytosis"/>
    <property type="evidence" value="ECO:0007669"/>
    <property type="project" value="TreeGrafter"/>
</dbReference>
<dbReference type="PANTHER" id="PTHR13357:SF1">
    <property type="entry name" value="NCK-INTERACTING PROTEIN WITH SH3 DOMAIN"/>
    <property type="match status" value="1"/>
</dbReference>
<keyword evidence="5" id="KW-1185">Reference proteome</keyword>
<evidence type="ECO:0000256" key="1">
    <source>
        <dbReference type="ARBA" id="ARBA00022443"/>
    </source>
</evidence>
<dbReference type="InterPro" id="IPR018556">
    <property type="entry name" value="SPIN90/Ldb17_LRD"/>
</dbReference>
<reference evidence="6" key="1">
    <citation type="submission" date="2025-08" db="UniProtKB">
        <authorList>
            <consortium name="RefSeq"/>
        </authorList>
    </citation>
    <scope>IDENTIFICATION</scope>
    <source>
        <tissue evidence="6">Tentacle</tissue>
    </source>
</reference>
<dbReference type="AlphaFoldDB" id="A0A6P8IZ03"/>
<dbReference type="Gene3D" id="2.30.30.40">
    <property type="entry name" value="SH3 Domains"/>
    <property type="match status" value="1"/>
</dbReference>
<dbReference type="RefSeq" id="XP_031572404.1">
    <property type="nucleotide sequence ID" value="XM_031716544.1"/>
</dbReference>
<sequence length="599" mass="68125">MYRALYDYSSSESDVLHVKAGDKFMFIHEHDTNWWRMQAENGHVGLVPASYLTPDEQEMENPDARKAILESIERAMEVIHAQATSNGGTYTNEQRSNLRKLIEHRKMVLSQVKLISSESQSETEPSTFPVQPSRPAPKLSSVSKHSLKRRAPPVPSSSSEETSAAYSEPLTCTDCSSAMTSESQKEIVIPPNFITELLEKLRINSGISYTTSFVVAETIINHIKTKIPSIANPMDTLLSEITNEKECGVHSNESLILTHDGQCIEKAFLALTEHKDDAQQRSWALHMDEPEILDQLKELLTLLVDANQKVSKAVLQQNDFEYLQSTVIYFQMEHRASIRLQLLQLFGCLCGIDKEVITQLLCSVLPGELARTMQDMPQDLQLQLYSSLVLTMIFSTAEPLPHWLYDQLDKKFVIYLISCIENAPDGEDGDQLIDSFVGLLLAFNQHFSDLKKNLVMNVLATCKTTKNVSEKVMLLINREEDPVVLFDYPRNCSNSVLKFLLDVFASKDTSGLFFTSDMMVLLEILLRQITDLNPGNQLRTQYLSLLRLVFTNTDYFEHKHLFSEIELCLKRIEKEDEAESAHDCQVVRKIFTQFHTHFS</sequence>
<feature type="domain" description="SH3" evidence="4">
    <location>
        <begin position="1"/>
        <end position="57"/>
    </location>
</feature>
<proteinExistence type="predicted"/>
<feature type="region of interest" description="Disordered" evidence="3">
    <location>
        <begin position="114"/>
        <end position="167"/>
    </location>
</feature>
<dbReference type="PANTHER" id="PTHR13357">
    <property type="entry name" value="SH3 ADAPTER PROTEIN SPIN90 NCK INTERACTING PROTEIN WITH SH3 DOMAIN"/>
    <property type="match status" value="1"/>
</dbReference>
<dbReference type="Pfam" id="PF09431">
    <property type="entry name" value="SPIN90_LRD"/>
    <property type="match status" value="1"/>
</dbReference>
<dbReference type="InterPro" id="IPR036028">
    <property type="entry name" value="SH3-like_dom_sf"/>
</dbReference>
<evidence type="ECO:0000313" key="6">
    <source>
        <dbReference type="RefSeq" id="XP_031572404.1"/>
    </source>
</evidence>